<dbReference type="SMART" id="SM00321">
    <property type="entry name" value="WSC"/>
    <property type="match status" value="4"/>
</dbReference>
<reference evidence="4 5" key="1">
    <citation type="journal article" date="2018" name="Evol. Lett.">
        <title>Horizontal gene cluster transfer increased hallucinogenic mushroom diversity.</title>
        <authorList>
            <person name="Reynolds H.T."/>
            <person name="Vijayakumar V."/>
            <person name="Gluck-Thaler E."/>
            <person name="Korotkin H.B."/>
            <person name="Matheny P.B."/>
            <person name="Slot J.C."/>
        </authorList>
    </citation>
    <scope>NUCLEOTIDE SEQUENCE [LARGE SCALE GENOMIC DNA]</scope>
    <source>
        <strain evidence="4 5">SRW20</strain>
    </source>
</reference>
<dbReference type="Pfam" id="PF07250">
    <property type="entry name" value="Glyoxal_oxid_N"/>
    <property type="match status" value="1"/>
</dbReference>
<dbReference type="Gene3D" id="2.60.40.10">
    <property type="entry name" value="Immunoglobulins"/>
    <property type="match status" value="1"/>
</dbReference>
<feature type="domain" description="WSC" evidence="3">
    <location>
        <begin position="31"/>
        <end position="160"/>
    </location>
</feature>
<dbReference type="InterPro" id="IPR011043">
    <property type="entry name" value="Gal_Oxase/kelch_b-propeller"/>
</dbReference>
<dbReference type="Proteomes" id="UP000284706">
    <property type="component" value="Unassembled WGS sequence"/>
</dbReference>
<dbReference type="InterPro" id="IPR002889">
    <property type="entry name" value="WSC_carb-bd"/>
</dbReference>
<accession>A0A409WBW5</accession>
<dbReference type="PROSITE" id="PS51212">
    <property type="entry name" value="WSC"/>
    <property type="match status" value="4"/>
</dbReference>
<dbReference type="CDD" id="cd02851">
    <property type="entry name" value="E_set_GO_C"/>
    <property type="match status" value="1"/>
</dbReference>
<evidence type="ECO:0000259" key="3">
    <source>
        <dbReference type="PROSITE" id="PS51212"/>
    </source>
</evidence>
<dbReference type="InterPro" id="IPR015202">
    <property type="entry name" value="GO-like_E_set"/>
</dbReference>
<evidence type="ECO:0000313" key="4">
    <source>
        <dbReference type="EMBL" id="PPQ75981.1"/>
    </source>
</evidence>
<dbReference type="Pfam" id="PF01822">
    <property type="entry name" value="WSC"/>
    <property type="match status" value="4"/>
</dbReference>
<dbReference type="STRING" id="231916.A0A409WBW5"/>
<dbReference type="Gene3D" id="2.130.10.80">
    <property type="entry name" value="Galactose oxidase/kelch, beta-propeller"/>
    <property type="match status" value="1"/>
</dbReference>
<dbReference type="AlphaFoldDB" id="A0A409WBW5"/>
<dbReference type="InterPro" id="IPR013783">
    <property type="entry name" value="Ig-like_fold"/>
</dbReference>
<evidence type="ECO:0000313" key="5">
    <source>
        <dbReference type="Proteomes" id="UP000284706"/>
    </source>
</evidence>
<name>A0A409WBW5_9AGAR</name>
<keyword evidence="1 2" id="KW-0732">Signal</keyword>
<dbReference type="Pfam" id="PF09118">
    <property type="entry name" value="GO-like_E_set"/>
    <property type="match status" value="1"/>
</dbReference>
<dbReference type="InterPro" id="IPR014756">
    <property type="entry name" value="Ig_E-set"/>
</dbReference>
<dbReference type="PANTHER" id="PTHR32208">
    <property type="entry name" value="SECRETED PROTEIN-RELATED"/>
    <property type="match status" value="1"/>
</dbReference>
<feature type="domain" description="WSC" evidence="3">
    <location>
        <begin position="303"/>
        <end position="394"/>
    </location>
</feature>
<evidence type="ECO:0000256" key="1">
    <source>
        <dbReference type="ARBA" id="ARBA00022729"/>
    </source>
</evidence>
<dbReference type="InterPro" id="IPR009880">
    <property type="entry name" value="Glyoxal_oxidase_N"/>
</dbReference>
<feature type="domain" description="WSC" evidence="3">
    <location>
        <begin position="175"/>
        <end position="270"/>
    </location>
</feature>
<dbReference type="InParanoid" id="A0A409WBW5"/>
<feature type="chain" id="PRO_5019227667" description="WSC domain-containing protein" evidence="2">
    <location>
        <begin position="22"/>
        <end position="1009"/>
    </location>
</feature>
<evidence type="ECO:0000256" key="2">
    <source>
        <dbReference type="SAM" id="SignalP"/>
    </source>
</evidence>
<feature type="signal peptide" evidence="2">
    <location>
        <begin position="1"/>
        <end position="21"/>
    </location>
</feature>
<dbReference type="EMBL" id="NHYE01005208">
    <property type="protein sequence ID" value="PPQ75981.1"/>
    <property type="molecule type" value="Genomic_DNA"/>
</dbReference>
<gene>
    <name evidence="4" type="ORF">CVT26_005875</name>
</gene>
<dbReference type="OrthoDB" id="2019572at2759"/>
<dbReference type="PANTHER" id="PTHR32208:SF105">
    <property type="entry name" value="COPPER RADICAL OXIDASE"/>
    <property type="match status" value="1"/>
</dbReference>
<dbReference type="SUPFAM" id="SSF50965">
    <property type="entry name" value="Galactose oxidase, central domain"/>
    <property type="match status" value="1"/>
</dbReference>
<dbReference type="SUPFAM" id="SSF81296">
    <property type="entry name" value="E set domains"/>
    <property type="match status" value="1"/>
</dbReference>
<dbReference type="InterPro" id="IPR037293">
    <property type="entry name" value="Gal_Oxidase_central_sf"/>
</dbReference>
<proteinExistence type="predicted"/>
<keyword evidence="5" id="KW-1185">Reference proteome</keyword>
<organism evidence="4 5">
    <name type="scientific">Gymnopilus dilepis</name>
    <dbReference type="NCBI Taxonomy" id="231916"/>
    <lineage>
        <taxon>Eukaryota</taxon>
        <taxon>Fungi</taxon>
        <taxon>Dikarya</taxon>
        <taxon>Basidiomycota</taxon>
        <taxon>Agaricomycotina</taxon>
        <taxon>Agaricomycetes</taxon>
        <taxon>Agaricomycetidae</taxon>
        <taxon>Agaricales</taxon>
        <taxon>Agaricineae</taxon>
        <taxon>Hymenogastraceae</taxon>
        <taxon>Gymnopilus</taxon>
    </lineage>
</organism>
<comment type="caution">
    <text evidence="4">The sequence shown here is derived from an EMBL/GenBank/DDBJ whole genome shotgun (WGS) entry which is preliminary data.</text>
</comment>
<feature type="domain" description="WSC" evidence="3">
    <location>
        <begin position="413"/>
        <end position="509"/>
    </location>
</feature>
<protein>
    <recommendedName>
        <fullName evidence="3">WSC domain-containing protein</fullName>
    </recommendedName>
</protein>
<sequence>MGVPNTLSVSLLLAAVPLVRGLSVPATLPKSWKFQGCVIDNANGIRTLQGASTAQSNMTIESCINFCDSQSFFFAGVEFSVSHFLKLSMPEEATNAVGSLLLRPCREEASYSRHLPFTDCGNAIGPGGTNATSTDCNMACAGNANEPCGAGNRLDMFWNGKTPPPPPEIVPSVGKWVSLGCYSDNVNGAGRSIANGVNTVGPVTIESCTTACFNAGFAIAGAEFADNIVCASAITNGGAPAPAADCNMGCQGNSSEFCGGPNRLNAYNYTGTDLPVVGGGGGGNGGGGTGGSVFPVLSGLPLGWAYNSCWVDNAHGRALDFVVGGQPDNTIQSCIATCEANNFTIAGTEFSDCGNTLIDGAVVASDQTTCNMGCAGNATQACGGPNRLSIYASTKTVVALPVPTIQKTDLPGSWSYAGCLRETATGRMFPNQIIWPGNNSAIACMNQCAAFGYPASGVEFGQECYCGDITDVAANNGVFGADSECTMACPGDPIHICGDGNRLTTYYWNVGINNKVTFLEKGGTGIPNATGAYELDLSLSNDFTKMWREMHIKTDVFCSGSVILPDKAARQINVAGWSADSNFGIRFYTPSGSAGVNGTTDWEEDVNELALQRPRWYPTAAILANGSILVMGGEIGSNGPPQPNLEILPKPDGGDTTVFLDWLQRTDPNNLYPFIIVLPSTNIFVAYFNEARILDPVTFDTIKTLPNIPGSVNNFLAGRTYPLEGSALPLPQHAPYTDPLQVLICGGSANGGGDAVDNCVSIAPEAANPTWTLERMPSKRVMPCMVPLPDGTLMILNGAKQGVAGFGLATDPNLSALLYDPTQPIGSRISILNNTIVARMYHSEATLLPDGRVLVSGSDPQTNFPNGTVEYPEEFRVEVYIPPYLNQGFKQPTFTLSKSDWAYGSKNTITNVKLFQGTMSNLRISLVAAVSSTHGNVMGARTIFPAFTCSGTTCTITAPPNTGVSPPGWHQLFILDGPTPSHSQWVRIGGDPASLGNWPNLPGFTTPGV</sequence>